<sequence>MDHEADDGDDEEALSAASRLALAKVLESCHDKAAALNAVLQAVMPAAGASRMRRYVKALKTIPNADKVENLMGGILGDLQVLTGNHAVKAAVRAQMGRLVEAETTGKSLDGAISPAVVTLHNLGLGSQFVHTGQGHQNVAGGGIQINGTTSGPLYLNGSK</sequence>
<accession>A0A2A9P3W9</accession>
<proteinExistence type="predicted"/>
<gene>
    <name evidence="2" type="ORF">XA68_17989</name>
</gene>
<dbReference type="AlphaFoldDB" id="A0A2A9P3W9"/>
<reference evidence="2 3" key="1">
    <citation type="journal article" date="2015" name="BMC Genomics">
        <title>Gene expression during zombie ant biting behavior reflects the complexity underlying fungal parasitic behavioral manipulation.</title>
        <authorList>
            <person name="de Bekker C."/>
            <person name="Ohm R.A."/>
            <person name="Loreto R.G."/>
            <person name="Sebastian A."/>
            <person name="Albert I."/>
            <person name="Merrow M."/>
            <person name="Brachmann A."/>
            <person name="Hughes D.P."/>
        </authorList>
    </citation>
    <scope>NUCLEOTIDE SEQUENCE [LARGE SCALE GENOMIC DNA]</scope>
    <source>
        <strain evidence="2 3">SC16a</strain>
    </source>
</reference>
<reference evidence="2 3" key="2">
    <citation type="journal article" date="2017" name="Sci. Rep.">
        <title>Ant-infecting Ophiocordyceps genomes reveal a high diversity of potential behavioral manipulation genes and a possible major role for enterotoxins.</title>
        <authorList>
            <person name="de Bekker C."/>
            <person name="Ohm R.A."/>
            <person name="Evans H.C."/>
            <person name="Brachmann A."/>
            <person name="Hughes D.P."/>
        </authorList>
    </citation>
    <scope>NUCLEOTIDE SEQUENCE [LARGE SCALE GENOMIC DNA]</scope>
    <source>
        <strain evidence="2 3">SC16a</strain>
    </source>
</reference>
<keyword evidence="3" id="KW-1185">Reference proteome</keyword>
<dbReference type="EMBL" id="LAZP02000844">
    <property type="protein sequence ID" value="PFH55590.1"/>
    <property type="molecule type" value="Genomic_DNA"/>
</dbReference>
<feature type="domain" description="NACHT-NTPase and P-loop NTPases N-terminal" evidence="1">
    <location>
        <begin position="10"/>
        <end position="82"/>
    </location>
</feature>
<dbReference type="InterPro" id="IPR031352">
    <property type="entry name" value="SesA"/>
</dbReference>
<protein>
    <recommendedName>
        <fullName evidence="1">NACHT-NTPase and P-loop NTPases N-terminal domain-containing protein</fullName>
    </recommendedName>
</protein>
<evidence type="ECO:0000313" key="2">
    <source>
        <dbReference type="EMBL" id="PFH55590.1"/>
    </source>
</evidence>
<evidence type="ECO:0000259" key="1">
    <source>
        <dbReference type="Pfam" id="PF17107"/>
    </source>
</evidence>
<organism evidence="2 3">
    <name type="scientific">Ophiocordyceps unilateralis</name>
    <name type="common">Zombie-ant fungus</name>
    <name type="synonym">Torrubia unilateralis</name>
    <dbReference type="NCBI Taxonomy" id="268505"/>
    <lineage>
        <taxon>Eukaryota</taxon>
        <taxon>Fungi</taxon>
        <taxon>Dikarya</taxon>
        <taxon>Ascomycota</taxon>
        <taxon>Pezizomycotina</taxon>
        <taxon>Sordariomycetes</taxon>
        <taxon>Hypocreomycetidae</taxon>
        <taxon>Hypocreales</taxon>
        <taxon>Ophiocordycipitaceae</taxon>
        <taxon>Ophiocordyceps</taxon>
    </lineage>
</organism>
<dbReference type="OrthoDB" id="674604at2759"/>
<comment type="caution">
    <text evidence="2">The sequence shown here is derived from an EMBL/GenBank/DDBJ whole genome shotgun (WGS) entry which is preliminary data.</text>
</comment>
<dbReference type="Pfam" id="PF17107">
    <property type="entry name" value="SesA"/>
    <property type="match status" value="1"/>
</dbReference>
<dbReference type="Proteomes" id="UP000037136">
    <property type="component" value="Unassembled WGS sequence"/>
</dbReference>
<name>A0A2A9P3W9_OPHUN</name>
<evidence type="ECO:0000313" key="3">
    <source>
        <dbReference type="Proteomes" id="UP000037136"/>
    </source>
</evidence>